<evidence type="ECO:0000259" key="1">
    <source>
        <dbReference type="Pfam" id="PF14238"/>
    </source>
</evidence>
<organism evidence="2 3">
    <name type="scientific">Metapseudomonas resinovorans</name>
    <name type="common">Pseudomonas resinovorans</name>
    <dbReference type="NCBI Taxonomy" id="53412"/>
    <lineage>
        <taxon>Bacteria</taxon>
        <taxon>Pseudomonadati</taxon>
        <taxon>Pseudomonadota</taxon>
        <taxon>Gammaproteobacteria</taxon>
        <taxon>Pseudomonadales</taxon>
        <taxon>Pseudomonadaceae</taxon>
        <taxon>Metapseudomonas</taxon>
    </lineage>
</organism>
<reference evidence="2 3" key="1">
    <citation type="submission" date="2022-07" db="EMBL/GenBank/DDBJ databases">
        <title>Genome Analysis of Selected Gammaproteobacteria from Nigerian Food snails.</title>
        <authorList>
            <person name="Okafor A.C."/>
        </authorList>
    </citation>
    <scope>NUCLEOTIDE SEQUENCE [LARGE SCALE GENOMIC DNA]</scope>
    <source>
        <strain evidence="2 3">Awg 2</strain>
    </source>
</reference>
<accession>A0ABT4Y0J7</accession>
<keyword evidence="3" id="KW-1185">Reference proteome</keyword>
<feature type="domain" description="DUF4340" evidence="1">
    <location>
        <begin position="73"/>
        <end position="249"/>
    </location>
</feature>
<protein>
    <submittedName>
        <fullName evidence="2">DUF4340 domain-containing protein</fullName>
    </submittedName>
</protein>
<gene>
    <name evidence="2" type="ORF">NNO07_04705</name>
</gene>
<comment type="caution">
    <text evidence="2">The sequence shown here is derived from an EMBL/GenBank/DDBJ whole genome shotgun (WGS) entry which is preliminary data.</text>
</comment>
<evidence type="ECO:0000313" key="3">
    <source>
        <dbReference type="Proteomes" id="UP001211689"/>
    </source>
</evidence>
<dbReference type="Pfam" id="PF14238">
    <property type="entry name" value="DUF4340"/>
    <property type="match status" value="1"/>
</dbReference>
<dbReference type="RefSeq" id="WP_271470135.1">
    <property type="nucleotide sequence ID" value="NZ_JANEWF010000003.1"/>
</dbReference>
<dbReference type="EMBL" id="JANEWF010000003">
    <property type="protein sequence ID" value="MDA8482359.1"/>
    <property type="molecule type" value="Genomic_DNA"/>
</dbReference>
<evidence type="ECO:0000313" key="2">
    <source>
        <dbReference type="EMBL" id="MDA8482359.1"/>
    </source>
</evidence>
<proteinExistence type="predicted"/>
<name>A0ABT4Y0J7_METRE</name>
<dbReference type="Proteomes" id="UP001211689">
    <property type="component" value="Unassembled WGS sequence"/>
</dbReference>
<sequence>MGRKGLIFLALLAAGLGTAYYIQHDSARPQPQPVASRELLLPELQGKLESVTALDVQVPGQPDLRLARKDGIWVLPAKADYPAAGQPVATLLRALAEARKVEAKTANPELHGRVGLADKGEAGEQGSRIKVERGSEVPLELLLGKPAQQGKGQLVRLYGDNQVWLVDQAMPLPTSELNWLDRRVASIPFASVRQVEVTYPNGSQLTVYRDSAEEPNLKLKQLPKGRRLAYEAAANGMATLFAGLEFADNAPLAQVQFKGKPLLQFRLSTFEGGELHGEVYGQGEQPWLVLKDKQNFGEEQVPGKLDWAYRLEPFQYQALAKKLEDVLATK</sequence>
<dbReference type="InterPro" id="IPR025641">
    <property type="entry name" value="DUF4340"/>
</dbReference>